<dbReference type="InterPro" id="IPR010095">
    <property type="entry name" value="Cas12f1-like_TNB"/>
</dbReference>
<dbReference type="AlphaFoldDB" id="A0A7C5UYU0"/>
<proteinExistence type="predicted"/>
<evidence type="ECO:0000256" key="1">
    <source>
        <dbReference type="ARBA" id="ARBA00023125"/>
    </source>
</evidence>
<sequence length="69" mass="7877">MRSYGERLRTVKVCPRGISSKCSRCGSKLANSNYRTLRCSKCIFIGDRDVVATVNLYKRFMLKHSRCGV</sequence>
<dbReference type="Pfam" id="PF07282">
    <property type="entry name" value="Cas12f1-like_TNB"/>
    <property type="match status" value="1"/>
</dbReference>
<gene>
    <name evidence="3" type="ORF">ENL47_08185</name>
</gene>
<reference evidence="3" key="1">
    <citation type="journal article" date="2020" name="mSystems">
        <title>Genome- and Community-Level Interaction Insights into Carbon Utilization and Element Cycling Functions of Hydrothermarchaeota in Hydrothermal Sediment.</title>
        <authorList>
            <person name="Zhou Z."/>
            <person name="Liu Y."/>
            <person name="Xu W."/>
            <person name="Pan J."/>
            <person name="Luo Z.H."/>
            <person name="Li M."/>
        </authorList>
    </citation>
    <scope>NUCLEOTIDE SEQUENCE [LARGE SCALE GENOMIC DNA]</scope>
    <source>
        <strain evidence="3">SpSt-1</strain>
    </source>
</reference>
<dbReference type="EMBL" id="DRUB01000161">
    <property type="protein sequence ID" value="HHR96761.1"/>
    <property type="molecule type" value="Genomic_DNA"/>
</dbReference>
<feature type="domain" description="Cas12f1-like TNB" evidence="2">
    <location>
        <begin position="9"/>
        <end position="56"/>
    </location>
</feature>
<organism evidence="3">
    <name type="scientific">Ignisphaera aggregans</name>
    <dbReference type="NCBI Taxonomy" id="334771"/>
    <lineage>
        <taxon>Archaea</taxon>
        <taxon>Thermoproteota</taxon>
        <taxon>Thermoprotei</taxon>
        <taxon>Desulfurococcales</taxon>
        <taxon>Desulfurococcaceae</taxon>
        <taxon>Ignisphaera</taxon>
    </lineage>
</organism>
<dbReference type="GO" id="GO:0003677">
    <property type="term" value="F:DNA binding"/>
    <property type="evidence" value="ECO:0007669"/>
    <property type="project" value="UniProtKB-KW"/>
</dbReference>
<evidence type="ECO:0000259" key="2">
    <source>
        <dbReference type="Pfam" id="PF07282"/>
    </source>
</evidence>
<protein>
    <recommendedName>
        <fullName evidence="2">Cas12f1-like TNB domain-containing protein</fullName>
    </recommendedName>
</protein>
<keyword evidence="1" id="KW-0238">DNA-binding</keyword>
<name>A0A7C5UYU0_9CREN</name>
<evidence type="ECO:0000313" key="3">
    <source>
        <dbReference type="EMBL" id="HHR96761.1"/>
    </source>
</evidence>
<comment type="caution">
    <text evidence="3">The sequence shown here is derived from an EMBL/GenBank/DDBJ whole genome shotgun (WGS) entry which is preliminary data.</text>
</comment>
<accession>A0A7C5UYU0</accession>